<comment type="pathway">
    <text evidence="3 15">Carbohydrate degradation; glycolysis; pyruvate from D-glyceraldehyde 3-phosphate: step 5/5.</text>
</comment>
<comment type="catalytic activity">
    <reaction evidence="13">
        <text>pyruvate + ATP = phosphoenolpyruvate + ADP + H(+)</text>
        <dbReference type="Rhea" id="RHEA:18157"/>
        <dbReference type="ChEBI" id="CHEBI:15361"/>
        <dbReference type="ChEBI" id="CHEBI:15378"/>
        <dbReference type="ChEBI" id="CHEBI:30616"/>
        <dbReference type="ChEBI" id="CHEBI:58702"/>
        <dbReference type="ChEBI" id="CHEBI:456216"/>
        <dbReference type="EC" id="2.7.1.40"/>
    </reaction>
    <physiologicalReaction direction="right-to-left" evidence="13">
        <dbReference type="Rhea" id="RHEA:18159"/>
    </physiologicalReaction>
</comment>
<dbReference type="EMBL" id="JWZT01000567">
    <property type="protein sequence ID" value="KII74087.1"/>
    <property type="molecule type" value="Genomic_DNA"/>
</dbReference>
<dbReference type="SUPFAM" id="SSF50800">
    <property type="entry name" value="PK beta-barrel domain-like"/>
    <property type="match status" value="1"/>
</dbReference>
<dbReference type="GO" id="GO:0000287">
    <property type="term" value="F:magnesium ion binding"/>
    <property type="evidence" value="ECO:0007669"/>
    <property type="project" value="InterPro"/>
</dbReference>
<evidence type="ECO:0000256" key="13">
    <source>
        <dbReference type="ARBA" id="ARBA00048967"/>
    </source>
</evidence>
<dbReference type="GO" id="GO:0016301">
    <property type="term" value="F:kinase activity"/>
    <property type="evidence" value="ECO:0007669"/>
    <property type="project" value="UniProtKB-KW"/>
</dbReference>
<dbReference type="NCBIfam" id="NF004491">
    <property type="entry name" value="PRK05826.1"/>
    <property type="match status" value="1"/>
</dbReference>
<comment type="caution">
    <text evidence="18">The sequence shown here is derived from an EMBL/GenBank/DDBJ whole genome shotgun (WGS) entry which is preliminary data.</text>
</comment>
<dbReference type="OMA" id="RVHHIGE"/>
<evidence type="ECO:0000259" key="17">
    <source>
        <dbReference type="Pfam" id="PF02887"/>
    </source>
</evidence>
<evidence type="ECO:0000313" key="19">
    <source>
        <dbReference type="Proteomes" id="UP000031668"/>
    </source>
</evidence>
<evidence type="ECO:0000256" key="1">
    <source>
        <dbReference type="ARBA" id="ARBA00001946"/>
    </source>
</evidence>
<comment type="cofactor">
    <cofactor evidence="1">
        <name>Mg(2+)</name>
        <dbReference type="ChEBI" id="CHEBI:18420"/>
    </cofactor>
</comment>
<dbReference type="OrthoDB" id="108365at2759"/>
<evidence type="ECO:0000256" key="8">
    <source>
        <dbReference type="ARBA" id="ARBA00022777"/>
    </source>
</evidence>
<evidence type="ECO:0000256" key="4">
    <source>
        <dbReference type="ARBA" id="ARBA00008663"/>
    </source>
</evidence>
<evidence type="ECO:0000313" key="18">
    <source>
        <dbReference type="EMBL" id="KII74087.1"/>
    </source>
</evidence>
<dbReference type="InterPro" id="IPR001697">
    <property type="entry name" value="Pyr_Knase"/>
</dbReference>
<dbReference type="GO" id="GO:0030955">
    <property type="term" value="F:potassium ion binding"/>
    <property type="evidence" value="ECO:0007669"/>
    <property type="project" value="InterPro"/>
</dbReference>
<dbReference type="Pfam" id="PF02887">
    <property type="entry name" value="PK_C"/>
    <property type="match status" value="1"/>
</dbReference>
<evidence type="ECO:0000256" key="5">
    <source>
        <dbReference type="ARBA" id="ARBA00022679"/>
    </source>
</evidence>
<dbReference type="Gene3D" id="2.40.33.10">
    <property type="entry name" value="PK beta-barrel domain-like"/>
    <property type="match status" value="1"/>
</dbReference>
<dbReference type="Pfam" id="PF00224">
    <property type="entry name" value="PK"/>
    <property type="match status" value="1"/>
</dbReference>
<dbReference type="FunFam" id="2.40.33.10:FF:000001">
    <property type="entry name" value="Pyruvate kinase"/>
    <property type="match status" value="1"/>
</dbReference>
<keyword evidence="6" id="KW-0479">Metal-binding</keyword>
<sequence>MEMIKAGMCIARFNFSHGTHADHKKMFQLVREASKQSSEVHQLALALDTKGPEIRTGLNKGGENITLVTGTTIIVTTDDAYKETCTAETLYIDYKSLVQSVDAKQTILIADGSVVLEVKELRTVDVICDVICGSTFGSRKNVCLPKVRVNLPAMSEKDIKDIELGMEEKLDIIFASFVRSADNVRELRKLLNTTEHGKKMKIVSKIENFEGVENIEEIVQLSDGIMVARGDLGMDLDAEKVIIAQKKIMAECNVQGKPVICATQMLESMIEKYRPTRAEISDVMNSVLDGTDCVMLSGESANGKYPVQAVKTLHDICHAAEKMYRTKRMFEAVKHSFNSMSAEQATAVAAVEISYNLHLDGIIVLTTTGKTAQIVSQFRPRCLIFALTRSAEVARSLHLYRNVCPLFYSAPPVKPWIDDIEARIKFSVEYAVKYGVFRPGSPVAIVTGWKSGPGFSNSLRVGYVKADFTIEGLR</sequence>
<dbReference type="Gene3D" id="3.40.1380.20">
    <property type="entry name" value="Pyruvate kinase, C-terminal domain"/>
    <property type="match status" value="1"/>
</dbReference>
<evidence type="ECO:0000256" key="14">
    <source>
        <dbReference type="ARBA" id="ARBA00058419"/>
    </source>
</evidence>
<name>A0A0C2NJ98_THEKT</name>
<dbReference type="SUPFAM" id="SSF51621">
    <property type="entry name" value="Phosphoenolpyruvate/pyruvate domain"/>
    <property type="match status" value="1"/>
</dbReference>
<dbReference type="PRINTS" id="PR01050">
    <property type="entry name" value="PYRUVTKNASE"/>
</dbReference>
<evidence type="ECO:0000256" key="3">
    <source>
        <dbReference type="ARBA" id="ARBA00004997"/>
    </source>
</evidence>
<evidence type="ECO:0000256" key="9">
    <source>
        <dbReference type="ARBA" id="ARBA00022840"/>
    </source>
</evidence>
<dbReference type="InterPro" id="IPR011037">
    <property type="entry name" value="Pyrv_Knase-like_insert_dom_sf"/>
</dbReference>
<dbReference type="InterPro" id="IPR036918">
    <property type="entry name" value="Pyrv_Knase_C_sf"/>
</dbReference>
<keyword evidence="9" id="KW-0067">ATP-binding</keyword>
<evidence type="ECO:0000256" key="11">
    <source>
        <dbReference type="ARBA" id="ARBA00023152"/>
    </source>
</evidence>
<evidence type="ECO:0000259" key="16">
    <source>
        <dbReference type="Pfam" id="PF00224"/>
    </source>
</evidence>
<dbReference type="UniPathway" id="UPA00109">
    <property type="reaction ID" value="UER00188"/>
</dbReference>
<dbReference type="InterPro" id="IPR015795">
    <property type="entry name" value="Pyrv_Knase_C"/>
</dbReference>
<dbReference type="FunFam" id="3.20.20.60:FF:000025">
    <property type="entry name" value="Pyruvate kinase"/>
    <property type="match status" value="1"/>
</dbReference>
<dbReference type="Proteomes" id="UP000031668">
    <property type="component" value="Unassembled WGS sequence"/>
</dbReference>
<proteinExistence type="inferred from homology"/>
<feature type="domain" description="Pyruvate kinase C-terminal" evidence="17">
    <location>
        <begin position="345"/>
        <end position="461"/>
    </location>
</feature>
<dbReference type="PANTHER" id="PTHR11817">
    <property type="entry name" value="PYRUVATE KINASE"/>
    <property type="match status" value="1"/>
</dbReference>
<keyword evidence="5 15" id="KW-0808">Transferase</keyword>
<dbReference type="InterPro" id="IPR015806">
    <property type="entry name" value="Pyrv_Knase_insert_dom_sf"/>
</dbReference>
<dbReference type="GO" id="GO:0005524">
    <property type="term" value="F:ATP binding"/>
    <property type="evidence" value="ECO:0007669"/>
    <property type="project" value="UniProtKB-KW"/>
</dbReference>
<dbReference type="InterPro" id="IPR015793">
    <property type="entry name" value="Pyrv_Knase_brl"/>
</dbReference>
<dbReference type="EC" id="2.7.1.40" evidence="15"/>
<feature type="domain" description="Pyruvate kinase barrel" evidence="16">
    <location>
        <begin position="2"/>
        <end position="310"/>
    </location>
</feature>
<dbReference type="NCBIfam" id="TIGR01064">
    <property type="entry name" value="pyruv_kin"/>
    <property type="match status" value="1"/>
</dbReference>
<reference evidence="18 19" key="1">
    <citation type="journal article" date="2014" name="Genome Biol. Evol.">
        <title>The genome of the myxosporean Thelohanellus kitauei shows adaptations to nutrient acquisition within its fish host.</title>
        <authorList>
            <person name="Yang Y."/>
            <person name="Xiong J."/>
            <person name="Zhou Z."/>
            <person name="Huo F."/>
            <person name="Miao W."/>
            <person name="Ran C."/>
            <person name="Liu Y."/>
            <person name="Zhang J."/>
            <person name="Feng J."/>
            <person name="Wang M."/>
            <person name="Wang M."/>
            <person name="Wang L."/>
            <person name="Yao B."/>
        </authorList>
    </citation>
    <scope>NUCLEOTIDE SEQUENCE [LARGE SCALE GENOMIC DNA]</scope>
    <source>
        <strain evidence="18">Wuqing</strain>
    </source>
</reference>
<keyword evidence="10 15" id="KW-0460">Magnesium</keyword>
<accession>A0A0C2NJ98</accession>
<evidence type="ECO:0000256" key="2">
    <source>
        <dbReference type="ARBA" id="ARBA00001958"/>
    </source>
</evidence>
<comment type="cofactor">
    <cofactor evidence="2">
        <name>K(+)</name>
        <dbReference type="ChEBI" id="CHEBI:29103"/>
    </cofactor>
</comment>
<dbReference type="InterPro" id="IPR015813">
    <property type="entry name" value="Pyrv/PenolPyrv_kinase-like_dom"/>
</dbReference>
<keyword evidence="19" id="KW-1185">Reference proteome</keyword>
<dbReference type="Gene3D" id="3.20.20.60">
    <property type="entry name" value="Phosphoenolpyruvate-binding domains"/>
    <property type="match status" value="1"/>
</dbReference>
<dbReference type="SUPFAM" id="SSF52935">
    <property type="entry name" value="PK C-terminal domain-like"/>
    <property type="match status" value="1"/>
</dbReference>
<evidence type="ECO:0000256" key="6">
    <source>
        <dbReference type="ARBA" id="ARBA00022723"/>
    </source>
</evidence>
<keyword evidence="11 15" id="KW-0324">Glycolysis</keyword>
<evidence type="ECO:0000256" key="7">
    <source>
        <dbReference type="ARBA" id="ARBA00022741"/>
    </source>
</evidence>
<keyword evidence="8 15" id="KW-0418">Kinase</keyword>
<dbReference type="AlphaFoldDB" id="A0A0C2NJ98"/>
<evidence type="ECO:0000256" key="12">
    <source>
        <dbReference type="ARBA" id="ARBA00023317"/>
    </source>
</evidence>
<keyword evidence="12 18" id="KW-0670">Pyruvate</keyword>
<dbReference type="GO" id="GO:0004743">
    <property type="term" value="F:pyruvate kinase activity"/>
    <property type="evidence" value="ECO:0007669"/>
    <property type="project" value="UniProtKB-EC"/>
</dbReference>
<protein>
    <recommendedName>
        <fullName evidence="15">Pyruvate kinase</fullName>
        <ecNumber evidence="15">2.7.1.40</ecNumber>
    </recommendedName>
</protein>
<evidence type="ECO:0000256" key="10">
    <source>
        <dbReference type="ARBA" id="ARBA00022842"/>
    </source>
</evidence>
<dbReference type="InterPro" id="IPR040442">
    <property type="entry name" value="Pyrv_kinase-like_dom_sf"/>
</dbReference>
<keyword evidence="7" id="KW-0547">Nucleotide-binding</keyword>
<gene>
    <name evidence="18" type="ORF">RF11_00073</name>
</gene>
<comment type="function">
    <text evidence="14">Pyruvate kinase that catalyzes the conversion of phosphoenolpyruvate to pyruvate with the synthesis of ATP, and which plays a key role in glycolysis.</text>
</comment>
<evidence type="ECO:0000256" key="15">
    <source>
        <dbReference type="RuleBase" id="RU000504"/>
    </source>
</evidence>
<organism evidence="18 19">
    <name type="scientific">Thelohanellus kitauei</name>
    <name type="common">Myxosporean</name>
    <dbReference type="NCBI Taxonomy" id="669202"/>
    <lineage>
        <taxon>Eukaryota</taxon>
        <taxon>Metazoa</taxon>
        <taxon>Cnidaria</taxon>
        <taxon>Myxozoa</taxon>
        <taxon>Myxosporea</taxon>
        <taxon>Bivalvulida</taxon>
        <taxon>Platysporina</taxon>
        <taxon>Myxobolidae</taxon>
        <taxon>Thelohanellus</taxon>
    </lineage>
</organism>
<comment type="similarity">
    <text evidence="4 15">Belongs to the pyruvate kinase family.</text>
</comment>